<organism evidence="2 3">
    <name type="scientific">Ensete ventricosum</name>
    <name type="common">Abyssinian banana</name>
    <name type="synonym">Musa ensete</name>
    <dbReference type="NCBI Taxonomy" id="4639"/>
    <lineage>
        <taxon>Eukaryota</taxon>
        <taxon>Viridiplantae</taxon>
        <taxon>Streptophyta</taxon>
        <taxon>Embryophyta</taxon>
        <taxon>Tracheophyta</taxon>
        <taxon>Spermatophyta</taxon>
        <taxon>Magnoliopsida</taxon>
        <taxon>Liliopsida</taxon>
        <taxon>Zingiberales</taxon>
        <taxon>Musaceae</taxon>
        <taxon>Ensete</taxon>
    </lineage>
</organism>
<sequence length="148" mass="16515">MLRLSVTREWVGEGELPKERTQSEVAEAVRCAGRGHHREIVIQVHHKNLNAMEMSPGGDMVQAMIEVTGELDCFNAHIRLREPNKSEDKAEDGTSVESLIPCSYGGKALVVKGVEVENVEPNSKYQDKAEGQRQRNFLRPVSTGFLSR</sequence>
<dbReference type="Proteomes" id="UP000287651">
    <property type="component" value="Unassembled WGS sequence"/>
</dbReference>
<accession>A0A426WXE2</accession>
<evidence type="ECO:0000313" key="3">
    <source>
        <dbReference type="Proteomes" id="UP000287651"/>
    </source>
</evidence>
<evidence type="ECO:0000256" key="1">
    <source>
        <dbReference type="SAM" id="MobiDB-lite"/>
    </source>
</evidence>
<feature type="region of interest" description="Disordered" evidence="1">
    <location>
        <begin position="122"/>
        <end position="148"/>
    </location>
</feature>
<comment type="caution">
    <text evidence="2">The sequence shown here is derived from an EMBL/GenBank/DDBJ whole genome shotgun (WGS) entry which is preliminary data.</text>
</comment>
<reference evidence="2 3" key="1">
    <citation type="journal article" date="2014" name="Agronomy (Basel)">
        <title>A Draft Genome Sequence for Ensete ventricosum, the Drought-Tolerant Tree Against Hunger.</title>
        <authorList>
            <person name="Harrison J."/>
            <person name="Moore K.A."/>
            <person name="Paszkiewicz K."/>
            <person name="Jones T."/>
            <person name="Grant M."/>
            <person name="Ambacheew D."/>
            <person name="Muzemil S."/>
            <person name="Studholme D.J."/>
        </authorList>
    </citation>
    <scope>NUCLEOTIDE SEQUENCE [LARGE SCALE GENOMIC DNA]</scope>
</reference>
<dbReference type="AlphaFoldDB" id="A0A426WXE2"/>
<gene>
    <name evidence="2" type="ORF">B296_00058129</name>
</gene>
<name>A0A426WXE2_ENSVE</name>
<evidence type="ECO:0000313" key="2">
    <source>
        <dbReference type="EMBL" id="RRT31909.1"/>
    </source>
</evidence>
<proteinExistence type="predicted"/>
<protein>
    <submittedName>
        <fullName evidence="2">Uncharacterized protein</fullName>
    </submittedName>
</protein>
<dbReference type="EMBL" id="AMZH03034948">
    <property type="protein sequence ID" value="RRT31909.1"/>
    <property type="molecule type" value="Genomic_DNA"/>
</dbReference>